<keyword evidence="11" id="KW-1185">Reference proteome</keyword>
<feature type="chain" id="PRO_5040158644" description="Vitellogenin domain-containing protein" evidence="8">
    <location>
        <begin position="17"/>
        <end position="917"/>
    </location>
</feature>
<organism evidence="10 11">
    <name type="scientific">Phrynocephalus forsythii</name>
    <dbReference type="NCBI Taxonomy" id="171643"/>
    <lineage>
        <taxon>Eukaryota</taxon>
        <taxon>Metazoa</taxon>
        <taxon>Chordata</taxon>
        <taxon>Craniata</taxon>
        <taxon>Vertebrata</taxon>
        <taxon>Euteleostomi</taxon>
        <taxon>Lepidosauria</taxon>
        <taxon>Squamata</taxon>
        <taxon>Bifurcata</taxon>
        <taxon>Unidentata</taxon>
        <taxon>Episquamata</taxon>
        <taxon>Toxicofera</taxon>
        <taxon>Iguania</taxon>
        <taxon>Acrodonta</taxon>
        <taxon>Agamidae</taxon>
        <taxon>Agaminae</taxon>
        <taxon>Phrynocephalus</taxon>
    </lineage>
</organism>
<dbReference type="PANTHER" id="PTHR13024">
    <property type="entry name" value="MICROSOMAL TRIGLYCERIDE TRANSFER PROTEIN, LARGE SUBUNIT"/>
    <property type="match status" value="1"/>
</dbReference>
<dbReference type="GO" id="GO:0005794">
    <property type="term" value="C:Golgi apparatus"/>
    <property type="evidence" value="ECO:0007669"/>
    <property type="project" value="TreeGrafter"/>
</dbReference>
<dbReference type="GO" id="GO:0016323">
    <property type="term" value="C:basolateral plasma membrane"/>
    <property type="evidence" value="ECO:0007669"/>
    <property type="project" value="TreeGrafter"/>
</dbReference>
<name>A0A9Q0XVL7_9SAUR</name>
<feature type="domain" description="Vitellogenin" evidence="9">
    <location>
        <begin position="54"/>
        <end position="685"/>
    </location>
</feature>
<dbReference type="EMBL" id="JAPFRF010000007">
    <property type="protein sequence ID" value="KAJ7327105.1"/>
    <property type="molecule type" value="Genomic_DNA"/>
</dbReference>
<dbReference type="Gene3D" id="2.30.230.10">
    <property type="entry name" value="Lipovitellin, beta-sheet shell regions, chain A"/>
    <property type="match status" value="1"/>
</dbReference>
<dbReference type="SUPFAM" id="SSF56968">
    <property type="entry name" value="Lipovitellin-phosvitin complex, beta-sheet shell regions"/>
    <property type="match status" value="1"/>
</dbReference>
<feature type="signal peptide" evidence="8">
    <location>
        <begin position="1"/>
        <end position="16"/>
    </location>
</feature>
<proteinExistence type="predicted"/>
<dbReference type="InterPro" id="IPR045811">
    <property type="entry name" value="MTP_lip-bd"/>
</dbReference>
<protein>
    <recommendedName>
        <fullName evidence="9">Vitellogenin domain-containing protein</fullName>
    </recommendedName>
</protein>
<dbReference type="InterPro" id="IPR015816">
    <property type="entry name" value="Vitellinogen_b-sht_N"/>
</dbReference>
<comment type="caution">
    <text evidence="10">The sequence shown here is derived from an EMBL/GenBank/DDBJ whole genome shotgun (WGS) entry which is preliminary data.</text>
</comment>
<gene>
    <name evidence="10" type="ORF">JRQ81_016864</name>
</gene>
<dbReference type="InterPro" id="IPR001747">
    <property type="entry name" value="Vitellogenin_N"/>
</dbReference>
<evidence type="ECO:0000256" key="8">
    <source>
        <dbReference type="SAM" id="SignalP"/>
    </source>
</evidence>
<evidence type="ECO:0000256" key="3">
    <source>
        <dbReference type="ARBA" id="ARBA00022729"/>
    </source>
</evidence>
<dbReference type="GO" id="GO:0120013">
    <property type="term" value="F:lipid transfer activity"/>
    <property type="evidence" value="ECO:0007669"/>
    <property type="project" value="UniProtKB-ARBA"/>
</dbReference>
<keyword evidence="3 8" id="KW-0732">Signal</keyword>
<dbReference type="GO" id="GO:0042157">
    <property type="term" value="P:lipoprotein metabolic process"/>
    <property type="evidence" value="ECO:0007669"/>
    <property type="project" value="TreeGrafter"/>
</dbReference>
<accession>A0A9Q0XVL7</accession>
<dbReference type="PANTHER" id="PTHR13024:SF1">
    <property type="entry name" value="MICROSOMAL TRIGLYCERIDE TRANSFER PROTEIN LARGE SUBUNIT"/>
    <property type="match status" value="1"/>
</dbReference>
<evidence type="ECO:0000256" key="7">
    <source>
        <dbReference type="PROSITE-ProRule" id="PRU00557"/>
    </source>
</evidence>
<dbReference type="SUPFAM" id="SSF48431">
    <property type="entry name" value="Lipovitellin-phosvitin complex, superhelical domain"/>
    <property type="match status" value="1"/>
</dbReference>
<dbReference type="Pfam" id="PF19444">
    <property type="entry name" value="MTP_lip_bd"/>
    <property type="match status" value="1"/>
</dbReference>
<dbReference type="GO" id="GO:0042632">
    <property type="term" value="P:cholesterol homeostasis"/>
    <property type="evidence" value="ECO:0007669"/>
    <property type="project" value="TreeGrafter"/>
</dbReference>
<dbReference type="OrthoDB" id="5865932at2759"/>
<evidence type="ECO:0000313" key="11">
    <source>
        <dbReference type="Proteomes" id="UP001142489"/>
    </source>
</evidence>
<dbReference type="GO" id="GO:0005548">
    <property type="term" value="F:phospholipid transporter activity"/>
    <property type="evidence" value="ECO:0007669"/>
    <property type="project" value="InterPro"/>
</dbReference>
<evidence type="ECO:0000313" key="10">
    <source>
        <dbReference type="EMBL" id="KAJ7327105.1"/>
    </source>
</evidence>
<dbReference type="InterPro" id="IPR011030">
    <property type="entry name" value="Lipovitellin_superhlx_dom"/>
</dbReference>
<keyword evidence="5" id="KW-0445">Lipid transport</keyword>
<evidence type="ECO:0000259" key="9">
    <source>
        <dbReference type="PROSITE" id="PS51211"/>
    </source>
</evidence>
<evidence type="ECO:0000256" key="5">
    <source>
        <dbReference type="ARBA" id="ARBA00023055"/>
    </source>
</evidence>
<keyword evidence="2" id="KW-0813">Transport</keyword>
<dbReference type="FunFam" id="1.25.10.20:FF:000001">
    <property type="entry name" value="microsomal triglyceride transfer protein large subunit"/>
    <property type="match status" value="1"/>
</dbReference>
<comment type="subcellular location">
    <subcellularLocation>
        <location evidence="1">Endoplasmic reticulum</location>
    </subcellularLocation>
</comment>
<dbReference type="Proteomes" id="UP001142489">
    <property type="component" value="Unassembled WGS sequence"/>
</dbReference>
<dbReference type="PROSITE" id="PS51211">
    <property type="entry name" value="VITELLOGENIN"/>
    <property type="match status" value="1"/>
</dbReference>
<dbReference type="SMART" id="SM00638">
    <property type="entry name" value="LPD_N"/>
    <property type="match status" value="1"/>
</dbReference>
<reference evidence="10" key="1">
    <citation type="journal article" date="2023" name="DNA Res.">
        <title>Chromosome-level genome assembly of Phrynocephalus forsythii using third-generation DNA sequencing and Hi-C analysis.</title>
        <authorList>
            <person name="Qi Y."/>
            <person name="Zhao W."/>
            <person name="Zhao Y."/>
            <person name="Niu C."/>
            <person name="Cao S."/>
            <person name="Zhang Y."/>
        </authorList>
    </citation>
    <scope>NUCLEOTIDE SEQUENCE</scope>
    <source>
        <tissue evidence="10">Muscle</tissue>
    </source>
</reference>
<evidence type="ECO:0000256" key="6">
    <source>
        <dbReference type="ARBA" id="ARBA00023157"/>
    </source>
</evidence>
<dbReference type="Pfam" id="PF01347">
    <property type="entry name" value="Vitellogenin_N"/>
    <property type="match status" value="1"/>
</dbReference>
<dbReference type="AlphaFoldDB" id="A0A9Q0XVL7"/>
<sequence length="917" mass="102339">MILLAVLFPCIISTYSASVKERGVKFKFDSTNTVERGLKEDGFSNKGHNTGPRINNDKIYKFTYSTEVFINRVKDLPQAGVGYRISSGVDVNLLWRNPNNDDDQLIKITITDVTVENIKERPAEKNIFERKTTDHIIGKEHLVALKRPVILHWTHGKIKSFYSYEKEPAVIQNLKRGLASLFQIQLHSGDAREVDVCGKCNVTYQARQNQMTKIKACKLERAGFANHNRLLGVSRKSTSATIYVLEDTFIKSVRAEENHVLNANIHRPTDAKIVSKQKLELKSTVAGPRMMAGKQVASIIKALDSNYVAVSLMAEPVSEKCKSCPSLFQQWQDIRKRLEPEHLSKADAAKGFLSFIQNLRKATKEEILQILKSESNTEILPQLVDAVASAQTLASLEAMLNFLDFKNKSGSILQERFLYACGFTSHPNELLLKSLINTYNSPIGSSEIREMVVIIAGALIRKLCDIGGCKLPAVMEAKKLILGNLNKVEKPDDAKVYLLALKNALLPEAIPVLLKYAESGEGPISNVAVTALQRYDNSFITSEVKKTMNRIYHQNRKVHEKTVRTTAAAIILSNNPSFMEVKNLLLSIGELPLEMNKYMLSLVLDILHFEMPASKMIRKALKDMLIHNYDRFSKMGSSSAFSGYLTRSPDLSSTYSLDILYSGSGILRRSNMNIFLFNKLGQLHANQVVIEAQGLESIIAASADEGEEDLDSFAGMSAIVCDVQLRPVTFFQGYGDLMSKMFSATGDPINVVKGLILLTDYSQVIQLQSGLTCSTEFQGGIAIDVSGRMEFSLWYRESKTIVKTRGAVALVGNIVVDASFVKAGMETSSEIESTLDFISTVQFSQYPFLVCIQMDKSESPFRQYLTKYEGLPSGKQYTSRKGKVRLLEGSEYPLHQENSNMCRNAFSDQSDSSESWF</sequence>
<dbReference type="InterPro" id="IPR039988">
    <property type="entry name" value="MTTP"/>
</dbReference>
<dbReference type="Gene3D" id="1.25.10.20">
    <property type="entry name" value="Vitellinogen, superhelical"/>
    <property type="match status" value="1"/>
</dbReference>
<comment type="caution">
    <text evidence="7">Lacks conserved residue(s) required for the propagation of feature annotation.</text>
</comment>
<evidence type="ECO:0000256" key="4">
    <source>
        <dbReference type="ARBA" id="ARBA00022824"/>
    </source>
</evidence>
<dbReference type="InterPro" id="IPR015819">
    <property type="entry name" value="Lipid_transp_b-sht_shell"/>
</dbReference>
<dbReference type="GO" id="GO:0005783">
    <property type="term" value="C:endoplasmic reticulum"/>
    <property type="evidence" value="ECO:0007669"/>
    <property type="project" value="UniProtKB-SubCell"/>
</dbReference>
<dbReference type="FunFam" id="2.30.230.10:FF:000001">
    <property type="entry name" value="Microsomal triglyceride transfer protein large subunit"/>
    <property type="match status" value="1"/>
</dbReference>
<evidence type="ECO:0000256" key="2">
    <source>
        <dbReference type="ARBA" id="ARBA00022448"/>
    </source>
</evidence>
<dbReference type="GO" id="GO:0008289">
    <property type="term" value="F:lipid binding"/>
    <property type="evidence" value="ECO:0007669"/>
    <property type="project" value="InterPro"/>
</dbReference>
<keyword evidence="4" id="KW-0256">Endoplasmic reticulum</keyword>
<keyword evidence="6" id="KW-1015">Disulfide bond</keyword>
<evidence type="ECO:0000256" key="1">
    <source>
        <dbReference type="ARBA" id="ARBA00004240"/>
    </source>
</evidence>